<dbReference type="InterPro" id="IPR028098">
    <property type="entry name" value="Glyco_trans_4-like_N"/>
</dbReference>
<dbReference type="Gene3D" id="3.40.50.2000">
    <property type="entry name" value="Glycogen Phosphorylase B"/>
    <property type="match status" value="2"/>
</dbReference>
<dbReference type="InterPro" id="IPR050194">
    <property type="entry name" value="Glycosyltransferase_grp1"/>
</dbReference>
<dbReference type="EMBL" id="VWMK01000018">
    <property type="protein sequence ID" value="KAA3760915.1"/>
    <property type="molecule type" value="Genomic_DNA"/>
</dbReference>
<protein>
    <submittedName>
        <fullName evidence="3">Glycosyltransferase family 4 protein</fullName>
    </submittedName>
</protein>
<dbReference type="Proteomes" id="UP000422221">
    <property type="component" value="Unassembled WGS sequence"/>
</dbReference>
<dbReference type="RefSeq" id="WP_149996354.1">
    <property type="nucleotide sequence ID" value="NZ_VWMK01000018.1"/>
</dbReference>
<reference evidence="3 4" key="1">
    <citation type="journal article" date="2019" name="Nat. Med.">
        <title>A library of human gut bacterial isolates paired with longitudinal multiomics data enables mechanistic microbiome research.</title>
        <authorList>
            <person name="Poyet M."/>
            <person name="Groussin M."/>
            <person name="Gibbons S.M."/>
            <person name="Avila-Pacheco J."/>
            <person name="Jiang X."/>
            <person name="Kearney S.M."/>
            <person name="Perrotta A.R."/>
            <person name="Berdy B."/>
            <person name="Zhao S."/>
            <person name="Lieberman T.D."/>
            <person name="Swanson P.K."/>
            <person name="Smith M."/>
            <person name="Roesemann S."/>
            <person name="Alexander J.E."/>
            <person name="Rich S.A."/>
            <person name="Livny J."/>
            <person name="Vlamakis H."/>
            <person name="Clish C."/>
            <person name="Bullock K."/>
            <person name="Deik A."/>
            <person name="Scott J."/>
            <person name="Pierce K.A."/>
            <person name="Xavier R.J."/>
            <person name="Alm E.J."/>
        </authorList>
    </citation>
    <scope>NUCLEOTIDE SEQUENCE [LARGE SCALE GENOMIC DNA]</scope>
    <source>
        <strain evidence="3 4">BIOML-A10</strain>
    </source>
</reference>
<dbReference type="Pfam" id="PF00534">
    <property type="entry name" value="Glycos_transf_1"/>
    <property type="match status" value="1"/>
</dbReference>
<feature type="domain" description="Glycosyl transferase family 1" evidence="1">
    <location>
        <begin position="215"/>
        <end position="359"/>
    </location>
</feature>
<keyword evidence="3" id="KW-0808">Transferase</keyword>
<feature type="domain" description="Glycosyltransferase subfamily 4-like N-terminal" evidence="2">
    <location>
        <begin position="14"/>
        <end position="203"/>
    </location>
</feature>
<sequence length="385" mass="43849">MKILLVHNNYGKYSGEEAVVDKMAAMLQSHNHTVCFYRLTTEGARDTISDKIKGFTAGIYSHIGVKGMAEILLKEKPDIINVHNLYPFISPAALFECKKANIPVVMTVHNFRLICPTGLFMRNGKPCEQCLDRKNEWSCIKYNCEHSIFKSIGYTLRNVYARWTKAYLKNVDMFACITEFQKKKLIETGYDKNKITVIPNSIDAPCSYTLTTGGYIAYIGRLSYEKGYDLLVEVARKHPEIKFRFAGAQREQKNTDIPSNVEFAGYLQKDKLLEFIQKARFIVIPSRCYEGFPMAILEAACHGKPAIASNHGGFTEIIGQGENAIGKLFEPGNIDDLDKQIAELWNNQTLTEELGEKAFRKLKKHYDSEVVYKQWETLFSKLKNS</sequence>
<dbReference type="PANTHER" id="PTHR45947">
    <property type="entry name" value="SULFOQUINOVOSYL TRANSFERASE SQD2"/>
    <property type="match status" value="1"/>
</dbReference>
<dbReference type="CDD" id="cd03801">
    <property type="entry name" value="GT4_PimA-like"/>
    <property type="match status" value="1"/>
</dbReference>
<evidence type="ECO:0000259" key="2">
    <source>
        <dbReference type="Pfam" id="PF13439"/>
    </source>
</evidence>
<accession>A0A7J4XFI5</accession>
<gene>
    <name evidence="3" type="ORF">F3F73_16695</name>
</gene>
<comment type="caution">
    <text evidence="3">The sequence shown here is derived from an EMBL/GenBank/DDBJ whole genome shotgun (WGS) entry which is preliminary data.</text>
</comment>
<name>A0A7J4XFI5_9BACE</name>
<dbReference type="SUPFAM" id="SSF53756">
    <property type="entry name" value="UDP-Glycosyltransferase/glycogen phosphorylase"/>
    <property type="match status" value="1"/>
</dbReference>
<evidence type="ECO:0000313" key="3">
    <source>
        <dbReference type="EMBL" id="KAA3760915.1"/>
    </source>
</evidence>
<evidence type="ECO:0000313" key="4">
    <source>
        <dbReference type="Proteomes" id="UP000422221"/>
    </source>
</evidence>
<dbReference type="PANTHER" id="PTHR45947:SF13">
    <property type="entry name" value="TRANSFERASE"/>
    <property type="match status" value="1"/>
</dbReference>
<dbReference type="Pfam" id="PF13439">
    <property type="entry name" value="Glyco_transf_4"/>
    <property type="match status" value="1"/>
</dbReference>
<proteinExistence type="predicted"/>
<evidence type="ECO:0000259" key="1">
    <source>
        <dbReference type="Pfam" id="PF00534"/>
    </source>
</evidence>
<dbReference type="GO" id="GO:0016757">
    <property type="term" value="F:glycosyltransferase activity"/>
    <property type="evidence" value="ECO:0007669"/>
    <property type="project" value="InterPro"/>
</dbReference>
<dbReference type="AlphaFoldDB" id="A0A7J4XFI5"/>
<organism evidence="3 4">
    <name type="scientific">Bacteroides salyersiae</name>
    <dbReference type="NCBI Taxonomy" id="291644"/>
    <lineage>
        <taxon>Bacteria</taxon>
        <taxon>Pseudomonadati</taxon>
        <taxon>Bacteroidota</taxon>
        <taxon>Bacteroidia</taxon>
        <taxon>Bacteroidales</taxon>
        <taxon>Bacteroidaceae</taxon>
        <taxon>Bacteroides</taxon>
    </lineage>
</organism>
<dbReference type="InterPro" id="IPR001296">
    <property type="entry name" value="Glyco_trans_1"/>
</dbReference>